<dbReference type="Pfam" id="PF23121">
    <property type="entry name" value="SPOC_AIPP2"/>
    <property type="match status" value="1"/>
</dbReference>
<keyword evidence="3" id="KW-0862">Zinc</keyword>
<feature type="region of interest" description="Disordered" evidence="6">
    <location>
        <begin position="59"/>
        <end position="285"/>
    </location>
</feature>
<gene>
    <name evidence="8" type="ORF">ACH5RR_034233</name>
</gene>
<feature type="compositionally biased region" description="Basic residues" evidence="6">
    <location>
        <begin position="88"/>
        <end position="106"/>
    </location>
</feature>
<evidence type="ECO:0000313" key="8">
    <source>
        <dbReference type="EMBL" id="KAL3504392.1"/>
    </source>
</evidence>
<keyword evidence="2" id="KW-0863">Zinc-finger</keyword>
<evidence type="ECO:0000256" key="5">
    <source>
        <dbReference type="ARBA" id="ARBA00023163"/>
    </source>
</evidence>
<feature type="domain" description="AIPP2-like SPOC-like" evidence="7">
    <location>
        <begin position="342"/>
        <end position="470"/>
    </location>
</feature>
<dbReference type="Proteomes" id="UP001630127">
    <property type="component" value="Unassembled WGS sequence"/>
</dbReference>
<feature type="compositionally biased region" description="Basic and acidic residues" evidence="6">
    <location>
        <begin position="72"/>
        <end position="81"/>
    </location>
</feature>
<dbReference type="PANTHER" id="PTHR33304">
    <property type="match status" value="1"/>
</dbReference>
<dbReference type="SUPFAM" id="SSF57903">
    <property type="entry name" value="FYVE/PHD zinc finger"/>
    <property type="match status" value="1"/>
</dbReference>
<protein>
    <recommendedName>
        <fullName evidence="7">AIPP2-like SPOC-like domain-containing protein</fullName>
    </recommendedName>
</protein>
<reference evidence="8 9" key="1">
    <citation type="submission" date="2024-11" db="EMBL/GenBank/DDBJ databases">
        <title>A near-complete genome assembly of Cinchona calisaya.</title>
        <authorList>
            <person name="Lian D.C."/>
            <person name="Zhao X.W."/>
            <person name="Wei L."/>
        </authorList>
    </citation>
    <scope>NUCLEOTIDE SEQUENCE [LARGE SCALE GENOMIC DNA]</scope>
    <source>
        <tissue evidence="8">Nenye</tissue>
    </source>
</reference>
<dbReference type="PROSITE" id="PS01359">
    <property type="entry name" value="ZF_PHD_1"/>
    <property type="match status" value="1"/>
</dbReference>
<evidence type="ECO:0000256" key="2">
    <source>
        <dbReference type="ARBA" id="ARBA00022771"/>
    </source>
</evidence>
<feature type="compositionally biased region" description="Basic and acidic residues" evidence="6">
    <location>
        <begin position="257"/>
        <end position="285"/>
    </location>
</feature>
<keyword evidence="5" id="KW-0804">Transcription</keyword>
<dbReference type="AlphaFoldDB" id="A0ABD2YEV5"/>
<dbReference type="EMBL" id="JBJUIK010000014">
    <property type="protein sequence ID" value="KAL3504392.1"/>
    <property type="molecule type" value="Genomic_DNA"/>
</dbReference>
<proteinExistence type="predicted"/>
<evidence type="ECO:0000256" key="4">
    <source>
        <dbReference type="ARBA" id="ARBA00023015"/>
    </source>
</evidence>
<dbReference type="InterPro" id="IPR011011">
    <property type="entry name" value="Znf_FYVE_PHD"/>
</dbReference>
<dbReference type="GO" id="GO:0008270">
    <property type="term" value="F:zinc ion binding"/>
    <property type="evidence" value="ECO:0007669"/>
    <property type="project" value="UniProtKB-KW"/>
</dbReference>
<feature type="compositionally biased region" description="Basic and acidic residues" evidence="6">
    <location>
        <begin position="213"/>
        <end position="223"/>
    </location>
</feature>
<comment type="caution">
    <text evidence="8">The sequence shown here is derived from an EMBL/GenBank/DDBJ whole genome shotgun (WGS) entry which is preliminary data.</text>
</comment>
<feature type="compositionally biased region" description="Basic residues" evidence="6">
    <location>
        <begin position="199"/>
        <end position="212"/>
    </location>
</feature>
<keyword evidence="4" id="KW-0805">Transcription regulation</keyword>
<dbReference type="InterPro" id="IPR056280">
    <property type="entry name" value="AIPP2-like_SPOC"/>
</dbReference>
<name>A0ABD2YEV5_9GENT</name>
<evidence type="ECO:0000256" key="3">
    <source>
        <dbReference type="ARBA" id="ARBA00022833"/>
    </source>
</evidence>
<keyword evidence="1" id="KW-0479">Metal-binding</keyword>
<accession>A0ABD2YEV5</accession>
<keyword evidence="9" id="KW-1185">Reference proteome</keyword>
<feature type="compositionally biased region" description="Basic and acidic residues" evidence="6">
    <location>
        <begin position="168"/>
        <end position="177"/>
    </location>
</feature>
<evidence type="ECO:0000256" key="6">
    <source>
        <dbReference type="SAM" id="MobiDB-lite"/>
    </source>
</evidence>
<dbReference type="InterPro" id="IPR049914">
    <property type="entry name" value="PHD1-3/5-6"/>
</dbReference>
<sequence>MGRVCLHCGDKGFSNAFIYCVKCLNDVVHRYCLDKLPETFDEFVYWVCDDCETELPEELTSAKSNPIQSEGSEPKSSKDVDGQLTVVKSKRKKPGLRLGDRKRKRASLSTKEANRRLESSLSKQLEDAELANSSSLSTELKKKEGSCSASEVEDHRLQLAEESTGLELTEKSNSIHDHRNHTSSKDVEGQGLVVDSEGRKRRLQHRVQKKKRLLAEEAKRRLESSPSEQPQDAELAASSPLSTELKKKEALFSASEVEDHRLQPDEENTKLELTEKRNRAHESSLLEESKKKIVEVNFSPANLSDQSAKECLEASQLASDHLENNSTLDSHEHAQPLIEPIWRGGFIILNKDYDAFDGLVAHLSRKACQMAYEEANMFPSLLDLEMFPKSDVWPKSFQKTEPSDDHIALYFFPSDKRYERLFDHLVEEMMNQELALKAIVKNAELLVFTSVELPLSYWRFQGKYYLWGVFKGKQTSSSQAVGCREGTTQGTKLPRAKIGDAGGPFGPLSNSVLGHEII</sequence>
<dbReference type="PANTHER" id="PTHR33304:SF18">
    <property type="entry name" value="CHROMATIN REGULATOR PHD FAMILY-RELATED"/>
    <property type="match status" value="1"/>
</dbReference>
<dbReference type="InterPro" id="IPR019786">
    <property type="entry name" value="Zinc_finger_PHD-type_CS"/>
</dbReference>
<evidence type="ECO:0000313" key="9">
    <source>
        <dbReference type="Proteomes" id="UP001630127"/>
    </source>
</evidence>
<dbReference type="CDD" id="cd15489">
    <property type="entry name" value="PHD_SF"/>
    <property type="match status" value="1"/>
</dbReference>
<dbReference type="Gene3D" id="3.30.40.10">
    <property type="entry name" value="Zinc/RING finger domain, C3HC4 (zinc finger)"/>
    <property type="match status" value="1"/>
</dbReference>
<organism evidence="8 9">
    <name type="scientific">Cinchona calisaya</name>
    <dbReference type="NCBI Taxonomy" id="153742"/>
    <lineage>
        <taxon>Eukaryota</taxon>
        <taxon>Viridiplantae</taxon>
        <taxon>Streptophyta</taxon>
        <taxon>Embryophyta</taxon>
        <taxon>Tracheophyta</taxon>
        <taxon>Spermatophyta</taxon>
        <taxon>Magnoliopsida</taxon>
        <taxon>eudicotyledons</taxon>
        <taxon>Gunneridae</taxon>
        <taxon>Pentapetalae</taxon>
        <taxon>asterids</taxon>
        <taxon>lamiids</taxon>
        <taxon>Gentianales</taxon>
        <taxon>Rubiaceae</taxon>
        <taxon>Cinchonoideae</taxon>
        <taxon>Cinchoneae</taxon>
        <taxon>Cinchona</taxon>
    </lineage>
</organism>
<feature type="compositionally biased region" description="Polar residues" evidence="6">
    <location>
        <begin position="61"/>
        <end position="71"/>
    </location>
</feature>
<evidence type="ECO:0000259" key="7">
    <source>
        <dbReference type="Pfam" id="PF23121"/>
    </source>
</evidence>
<dbReference type="InterPro" id="IPR013083">
    <property type="entry name" value="Znf_RING/FYVE/PHD"/>
</dbReference>
<evidence type="ECO:0000256" key="1">
    <source>
        <dbReference type="ARBA" id="ARBA00022723"/>
    </source>
</evidence>